<dbReference type="InParanoid" id="W5MA54"/>
<dbReference type="InterPro" id="IPR036872">
    <property type="entry name" value="CH_dom_sf"/>
</dbReference>
<dbReference type="GeneTree" id="ENSGT00940000171460"/>
<keyword evidence="1" id="KW-0175">Coiled coil</keyword>
<accession>W5MA54</accession>
<sequence>MDAEPGEEVLQDLYAWIDQIPLSRPKRSVARDFSDGGYVQVPKVYSYTNEASEQRRLDWTCSQTDRPKQKPSSHVDPAFLLLMEEKEQALLALQETMEILQMKVNRLEHLVHLKDLRIDDLTRQLERYKSRAHMK</sequence>
<proteinExistence type="predicted"/>
<keyword evidence="3" id="KW-1185">Reference proteome</keyword>
<dbReference type="InterPro" id="IPR052111">
    <property type="entry name" value="Spermatogenesis_Ciliary_MAP"/>
</dbReference>
<dbReference type="AlphaFoldDB" id="W5MA54"/>
<name>W5MA54_LEPOC</name>
<reference evidence="3" key="1">
    <citation type="submission" date="2011-12" db="EMBL/GenBank/DDBJ databases">
        <title>The Draft Genome of Lepisosteus oculatus.</title>
        <authorList>
            <consortium name="The Broad Institute Genome Assembly &amp; Analysis Group"/>
            <consortium name="Computational R&amp;D Group"/>
            <consortium name="and Sequencing Platform"/>
            <person name="Di Palma F."/>
            <person name="Alfoldi J."/>
            <person name="Johnson J."/>
            <person name="Berlin A."/>
            <person name="Gnerre S."/>
            <person name="Jaffe D."/>
            <person name="MacCallum I."/>
            <person name="Young S."/>
            <person name="Walker B.J."/>
            <person name="Lander E.S."/>
            <person name="Lindblad-Toh K."/>
        </authorList>
    </citation>
    <scope>NUCLEOTIDE SEQUENCE [LARGE SCALE GENOMIC DNA]</scope>
</reference>
<dbReference type="PANTHER" id="PTHR12509">
    <property type="entry name" value="SPERMATOGENESIS-ASSOCIATED 4-RELATED"/>
    <property type="match status" value="1"/>
</dbReference>
<dbReference type="EMBL" id="AHAT01025210">
    <property type="status" value="NOT_ANNOTATED_CDS"/>
    <property type="molecule type" value="Genomic_DNA"/>
</dbReference>
<evidence type="ECO:0000313" key="2">
    <source>
        <dbReference type="Ensembl" id="ENSLOCP00000005263.1"/>
    </source>
</evidence>
<dbReference type="Gene3D" id="1.10.418.10">
    <property type="entry name" value="Calponin-like domain"/>
    <property type="match status" value="1"/>
</dbReference>
<dbReference type="STRING" id="7918.ENSLOCP00000005263"/>
<evidence type="ECO:0000256" key="1">
    <source>
        <dbReference type="SAM" id="Coils"/>
    </source>
</evidence>
<feature type="coiled-coil region" evidence="1">
    <location>
        <begin position="83"/>
        <end position="110"/>
    </location>
</feature>
<dbReference type="EMBL" id="AHAT01025209">
    <property type="status" value="NOT_ANNOTATED_CDS"/>
    <property type="molecule type" value="Genomic_DNA"/>
</dbReference>
<dbReference type="HOGENOM" id="CLU_1885080_0_0_1"/>
<dbReference type="EMBL" id="AHAT01025211">
    <property type="status" value="NOT_ANNOTATED_CDS"/>
    <property type="molecule type" value="Genomic_DNA"/>
</dbReference>
<protein>
    <submittedName>
        <fullName evidence="2">Uncharacterized protein</fullName>
    </submittedName>
</protein>
<reference evidence="2" key="2">
    <citation type="submission" date="2025-08" db="UniProtKB">
        <authorList>
            <consortium name="Ensembl"/>
        </authorList>
    </citation>
    <scope>IDENTIFICATION</scope>
</reference>
<dbReference type="Proteomes" id="UP000018468">
    <property type="component" value="Linkage group LG5"/>
</dbReference>
<dbReference type="PANTHER" id="PTHR12509:SF9">
    <property type="entry name" value="SPERM FLAGELLAR PROTEIN 1 ISOFORM X1"/>
    <property type="match status" value="1"/>
</dbReference>
<dbReference type="Ensembl" id="ENSLOCT00000005271.1">
    <property type="protein sequence ID" value="ENSLOCP00000005263.1"/>
    <property type="gene ID" value="ENSLOCG00000004406.1"/>
</dbReference>
<reference evidence="2" key="3">
    <citation type="submission" date="2025-09" db="UniProtKB">
        <authorList>
            <consortium name="Ensembl"/>
        </authorList>
    </citation>
    <scope>IDENTIFICATION</scope>
</reference>
<organism evidence="2 3">
    <name type="scientific">Lepisosteus oculatus</name>
    <name type="common">Spotted gar</name>
    <dbReference type="NCBI Taxonomy" id="7918"/>
    <lineage>
        <taxon>Eukaryota</taxon>
        <taxon>Metazoa</taxon>
        <taxon>Chordata</taxon>
        <taxon>Craniata</taxon>
        <taxon>Vertebrata</taxon>
        <taxon>Euteleostomi</taxon>
        <taxon>Actinopterygii</taxon>
        <taxon>Neopterygii</taxon>
        <taxon>Holostei</taxon>
        <taxon>Semionotiformes</taxon>
        <taxon>Lepisosteidae</taxon>
        <taxon>Lepisosteus</taxon>
    </lineage>
</organism>
<dbReference type="Bgee" id="ENSLOCG00000004406">
    <property type="expression patterns" value="Expressed in mesonephros and 8 other cell types or tissues"/>
</dbReference>
<evidence type="ECO:0000313" key="3">
    <source>
        <dbReference type="Proteomes" id="UP000018468"/>
    </source>
</evidence>